<keyword evidence="3" id="KW-0378">Hydrolase</keyword>
<dbReference type="Proteomes" id="UP001430637">
    <property type="component" value="Unassembled WGS sequence"/>
</dbReference>
<feature type="domain" description="Metallo-beta-lactamase" evidence="5">
    <location>
        <begin position="13"/>
        <end position="178"/>
    </location>
</feature>
<dbReference type="Pfam" id="PF00753">
    <property type="entry name" value="Lactamase_B"/>
    <property type="match status" value="1"/>
</dbReference>
<comment type="caution">
    <text evidence="6">The sequence shown here is derived from an EMBL/GenBank/DDBJ whole genome shotgun (WGS) entry which is preliminary data.</text>
</comment>
<name>A0ABS8F647_9FIRM</name>
<dbReference type="Gene3D" id="3.60.15.10">
    <property type="entry name" value="Ribonuclease Z/Hydroxyacylglutathione hydrolase-like"/>
    <property type="match status" value="1"/>
</dbReference>
<dbReference type="EMBL" id="JAJEQL010000004">
    <property type="protein sequence ID" value="MCC2198675.1"/>
    <property type="molecule type" value="Genomic_DNA"/>
</dbReference>
<gene>
    <name evidence="6" type="ORF">LKD23_02695</name>
</gene>
<dbReference type="InterPro" id="IPR036866">
    <property type="entry name" value="RibonucZ/Hydroxyglut_hydro"/>
</dbReference>
<dbReference type="InterPro" id="IPR001279">
    <property type="entry name" value="Metallo-B-lactamas"/>
</dbReference>
<evidence type="ECO:0000256" key="3">
    <source>
        <dbReference type="ARBA" id="ARBA00022801"/>
    </source>
</evidence>
<comment type="cofactor">
    <cofactor evidence="1">
        <name>Zn(2+)</name>
        <dbReference type="ChEBI" id="CHEBI:29105"/>
    </cofactor>
</comment>
<dbReference type="PANTHER" id="PTHR46233">
    <property type="entry name" value="HYDROXYACYLGLUTATHIONE HYDROLASE GLOC"/>
    <property type="match status" value="1"/>
</dbReference>
<dbReference type="RefSeq" id="WP_227620234.1">
    <property type="nucleotide sequence ID" value="NZ_JAJEQL010000004.1"/>
</dbReference>
<proteinExistence type="predicted"/>
<evidence type="ECO:0000256" key="2">
    <source>
        <dbReference type="ARBA" id="ARBA00022723"/>
    </source>
</evidence>
<evidence type="ECO:0000256" key="4">
    <source>
        <dbReference type="ARBA" id="ARBA00022833"/>
    </source>
</evidence>
<dbReference type="CDD" id="cd06262">
    <property type="entry name" value="metallo-hydrolase-like_MBL-fold"/>
    <property type="match status" value="1"/>
</dbReference>
<dbReference type="SMART" id="SM00849">
    <property type="entry name" value="Lactamase_B"/>
    <property type="match status" value="1"/>
</dbReference>
<keyword evidence="2" id="KW-0479">Metal-binding</keyword>
<evidence type="ECO:0000313" key="6">
    <source>
        <dbReference type="EMBL" id="MCC2198675.1"/>
    </source>
</evidence>
<evidence type="ECO:0000256" key="1">
    <source>
        <dbReference type="ARBA" id="ARBA00001947"/>
    </source>
</evidence>
<evidence type="ECO:0000259" key="5">
    <source>
        <dbReference type="SMART" id="SM00849"/>
    </source>
</evidence>
<dbReference type="SUPFAM" id="SSF56281">
    <property type="entry name" value="Metallo-hydrolase/oxidoreductase"/>
    <property type="match status" value="1"/>
</dbReference>
<protein>
    <submittedName>
        <fullName evidence="6">MBL fold metallo-hydrolase</fullName>
    </submittedName>
</protein>
<organism evidence="6 7">
    <name type="scientific">Faecalibacterium butyricigenerans</name>
    <dbReference type="NCBI Taxonomy" id="1851427"/>
    <lineage>
        <taxon>Bacteria</taxon>
        <taxon>Bacillati</taxon>
        <taxon>Bacillota</taxon>
        <taxon>Clostridia</taxon>
        <taxon>Eubacteriales</taxon>
        <taxon>Oscillospiraceae</taxon>
        <taxon>Faecalibacterium</taxon>
    </lineage>
</organism>
<dbReference type="PANTHER" id="PTHR46233:SF3">
    <property type="entry name" value="HYDROXYACYLGLUTATHIONE HYDROLASE GLOC"/>
    <property type="match status" value="1"/>
</dbReference>
<keyword evidence="4" id="KW-0862">Zinc</keyword>
<accession>A0ABS8F647</accession>
<dbReference type="InterPro" id="IPR051453">
    <property type="entry name" value="MBL_Glyoxalase_II"/>
</dbReference>
<evidence type="ECO:0000313" key="7">
    <source>
        <dbReference type="Proteomes" id="UP001430637"/>
    </source>
</evidence>
<keyword evidence="7" id="KW-1185">Reference proteome</keyword>
<sequence>MKAFHLVGPAPFYTNSFLLISDAGHAVVIDPAAEVQEYDKILKEQGGKLALILCTHGHYDHVGSAGVLSREWGAKLYCESADCQGTQLLPLRESDSGYAEGGVLTLDELRFTVWHTPGHTEGSVVLLCENYFFVGDTVFQGSIGRTDLEGGDSRKMDESLRKFAALPVPPEAQILPGHGDFSTFGQEVATNFYIRNALRNA</sequence>
<reference evidence="6" key="1">
    <citation type="submission" date="2021-10" db="EMBL/GenBank/DDBJ databases">
        <title>Anaerobic single-cell dispensing facilitates the cultivation of human gut bacteria.</title>
        <authorList>
            <person name="Afrizal A."/>
        </authorList>
    </citation>
    <scope>NUCLEOTIDE SEQUENCE</scope>
    <source>
        <strain evidence="6">CLA-AA-H233</strain>
    </source>
</reference>